<feature type="non-terminal residue" evidence="10">
    <location>
        <position position="131"/>
    </location>
</feature>
<evidence type="ECO:0000256" key="4">
    <source>
        <dbReference type="ARBA" id="ARBA00022519"/>
    </source>
</evidence>
<keyword evidence="4" id="KW-0997">Cell inner membrane</keyword>
<dbReference type="PANTHER" id="PTHR43357:SF4">
    <property type="entry name" value="INNER MEMBRANE ABC TRANSPORTER PERMEASE PROTEIN YDCV"/>
    <property type="match status" value="1"/>
</dbReference>
<accession>A0ABR5DYF6</accession>
<evidence type="ECO:0000313" key="11">
    <source>
        <dbReference type="Proteomes" id="UP000033519"/>
    </source>
</evidence>
<feature type="transmembrane region" description="Helical" evidence="8">
    <location>
        <begin position="7"/>
        <end position="32"/>
    </location>
</feature>
<keyword evidence="3" id="KW-1003">Cell membrane</keyword>
<dbReference type="InterPro" id="IPR000515">
    <property type="entry name" value="MetI-like"/>
</dbReference>
<comment type="subcellular location">
    <subcellularLocation>
        <location evidence="1">Cell inner membrane</location>
        <topology evidence="1">Multi-pass membrane protein</topology>
    </subcellularLocation>
</comment>
<dbReference type="SUPFAM" id="SSF161098">
    <property type="entry name" value="MetI-like"/>
    <property type="match status" value="1"/>
</dbReference>
<keyword evidence="11" id="KW-1185">Reference proteome</keyword>
<evidence type="ECO:0000256" key="8">
    <source>
        <dbReference type="SAM" id="Phobius"/>
    </source>
</evidence>
<comment type="caution">
    <text evidence="10">The sequence shown here is derived from an EMBL/GenBank/DDBJ whole genome shotgun (WGS) entry which is preliminary data.</text>
</comment>
<dbReference type="InterPro" id="IPR035906">
    <property type="entry name" value="MetI-like_sf"/>
</dbReference>
<protein>
    <submittedName>
        <fullName evidence="10">ABC transporter permease</fullName>
    </submittedName>
</protein>
<gene>
    <name evidence="10" type="ORF">WH91_10715</name>
</gene>
<evidence type="ECO:0000256" key="5">
    <source>
        <dbReference type="ARBA" id="ARBA00022692"/>
    </source>
</evidence>
<dbReference type="PANTHER" id="PTHR43357">
    <property type="entry name" value="INNER MEMBRANE ABC TRANSPORTER PERMEASE PROTEIN YDCV"/>
    <property type="match status" value="1"/>
</dbReference>
<keyword evidence="6 8" id="KW-1133">Transmembrane helix</keyword>
<evidence type="ECO:0000256" key="6">
    <source>
        <dbReference type="ARBA" id="ARBA00022989"/>
    </source>
</evidence>
<evidence type="ECO:0000256" key="1">
    <source>
        <dbReference type="ARBA" id="ARBA00004429"/>
    </source>
</evidence>
<proteinExistence type="predicted"/>
<feature type="transmembrane region" description="Helical" evidence="8">
    <location>
        <begin position="101"/>
        <end position="127"/>
    </location>
</feature>
<dbReference type="RefSeq" id="WP_046171009.1">
    <property type="nucleotide sequence ID" value="NZ_LAPV01000119.1"/>
</dbReference>
<keyword evidence="7 8" id="KW-0472">Membrane</keyword>
<evidence type="ECO:0000259" key="9">
    <source>
        <dbReference type="PROSITE" id="PS50928"/>
    </source>
</evidence>
<sequence>MNRIVSGLFRVSIVLVMAFITLPLIVVMAASLSPSSQVTLVPWEWTVRWYGDLVARRWIDPFILSAQIAVLVSWISGVLGLLAAYVVAFEKCPGHAAIMSFLLSPLAVPQVVKGLSIVLFLSSAGLYPMAR</sequence>
<dbReference type="EMBL" id="LAPV01000119">
    <property type="protein sequence ID" value="KKC33037.1"/>
    <property type="molecule type" value="Genomic_DNA"/>
</dbReference>
<evidence type="ECO:0000313" key="10">
    <source>
        <dbReference type="EMBL" id="KKC33037.1"/>
    </source>
</evidence>
<dbReference type="Proteomes" id="UP000033519">
    <property type="component" value="Unassembled WGS sequence"/>
</dbReference>
<reference evidence="10 11" key="1">
    <citation type="submission" date="2015-03" db="EMBL/GenBank/DDBJ databases">
        <authorList>
            <person name="Lepp D."/>
            <person name="Hassan Y.I."/>
            <person name="Li X.-Z."/>
            <person name="Zhou T."/>
        </authorList>
    </citation>
    <scope>NUCLEOTIDE SEQUENCE [LARGE SCALE GENOMIC DNA]</scope>
    <source>
        <strain evidence="10 11">Cr7-05</strain>
    </source>
</reference>
<keyword evidence="5 8" id="KW-0812">Transmembrane</keyword>
<feature type="domain" description="ABC transmembrane type-1" evidence="9">
    <location>
        <begin position="62"/>
        <end position="131"/>
    </location>
</feature>
<feature type="transmembrane region" description="Helical" evidence="8">
    <location>
        <begin position="62"/>
        <end position="89"/>
    </location>
</feature>
<evidence type="ECO:0000256" key="3">
    <source>
        <dbReference type="ARBA" id="ARBA00022475"/>
    </source>
</evidence>
<organism evidence="10 11">
    <name type="scientific">Devosia psychrophila</name>
    <dbReference type="NCBI Taxonomy" id="728005"/>
    <lineage>
        <taxon>Bacteria</taxon>
        <taxon>Pseudomonadati</taxon>
        <taxon>Pseudomonadota</taxon>
        <taxon>Alphaproteobacteria</taxon>
        <taxon>Hyphomicrobiales</taxon>
        <taxon>Devosiaceae</taxon>
        <taxon>Devosia</taxon>
    </lineage>
</organism>
<keyword evidence="2" id="KW-0813">Transport</keyword>
<evidence type="ECO:0000256" key="2">
    <source>
        <dbReference type="ARBA" id="ARBA00022448"/>
    </source>
</evidence>
<dbReference type="PROSITE" id="PS50928">
    <property type="entry name" value="ABC_TM1"/>
    <property type="match status" value="1"/>
</dbReference>
<evidence type="ECO:0000256" key="7">
    <source>
        <dbReference type="ARBA" id="ARBA00023136"/>
    </source>
</evidence>
<name>A0ABR5DYF6_9HYPH</name>
<dbReference type="Gene3D" id="1.10.3720.10">
    <property type="entry name" value="MetI-like"/>
    <property type="match status" value="1"/>
</dbReference>